<keyword evidence="2" id="KW-1185">Reference proteome</keyword>
<accession>W9GZU4</accession>
<dbReference type="InterPro" id="IPR010865">
    <property type="entry name" value="DUF1499"/>
</dbReference>
<evidence type="ECO:0008006" key="3">
    <source>
        <dbReference type="Google" id="ProtNLM"/>
    </source>
</evidence>
<organism evidence="1 2">
    <name type="scientific">Skermanella stibiiresistens SB22</name>
    <dbReference type="NCBI Taxonomy" id="1385369"/>
    <lineage>
        <taxon>Bacteria</taxon>
        <taxon>Pseudomonadati</taxon>
        <taxon>Pseudomonadota</taxon>
        <taxon>Alphaproteobacteria</taxon>
        <taxon>Rhodospirillales</taxon>
        <taxon>Azospirillaceae</taxon>
        <taxon>Skermanella</taxon>
    </lineage>
</organism>
<dbReference type="AlphaFoldDB" id="W9GZU4"/>
<protein>
    <recommendedName>
        <fullName evidence="3">DUF1499 domain-containing protein</fullName>
    </recommendedName>
</protein>
<dbReference type="Proteomes" id="UP000019486">
    <property type="component" value="Unassembled WGS sequence"/>
</dbReference>
<comment type="caution">
    <text evidence="1">The sequence shown here is derived from an EMBL/GenBank/DDBJ whole genome shotgun (WGS) entry which is preliminary data.</text>
</comment>
<reference evidence="1 2" key="1">
    <citation type="submission" date="2013-08" db="EMBL/GenBank/DDBJ databases">
        <title>The genome sequence of Skermanella stibiiresistens.</title>
        <authorList>
            <person name="Zhu W."/>
            <person name="Wang G."/>
        </authorList>
    </citation>
    <scope>NUCLEOTIDE SEQUENCE [LARGE SCALE GENOMIC DNA]</scope>
    <source>
        <strain evidence="1 2">SB22</strain>
    </source>
</reference>
<name>W9GZU4_9PROT</name>
<sequence length="160" mass="17183">MALVVVLVAVAGWYGWQLGPWADATPYAEPIDFANLELASSPNQYLVAPVGATPKAKPDAVSPVFAVPVDTLRDAVLAVTAEAPRFKVLDRSADGTRMVLVQRSAILRFPDYINVEILPAGQDGSTLAVYSRSRFGYSDVGVNRARVEALLADVRRRIGG</sequence>
<gene>
    <name evidence="1" type="ORF">N825_22120</name>
</gene>
<dbReference type="Pfam" id="PF07386">
    <property type="entry name" value="DUF1499"/>
    <property type="match status" value="1"/>
</dbReference>
<evidence type="ECO:0000313" key="1">
    <source>
        <dbReference type="EMBL" id="EWY37008.1"/>
    </source>
</evidence>
<evidence type="ECO:0000313" key="2">
    <source>
        <dbReference type="Proteomes" id="UP000019486"/>
    </source>
</evidence>
<dbReference type="EMBL" id="AVFL01000032">
    <property type="protein sequence ID" value="EWY37008.1"/>
    <property type="molecule type" value="Genomic_DNA"/>
</dbReference>
<proteinExistence type="predicted"/>